<keyword evidence="2" id="KW-0812">Transmembrane</keyword>
<reference evidence="4 5" key="1">
    <citation type="submission" date="2023-07" db="EMBL/GenBank/DDBJ databases">
        <title>Comparative genomics of wheat-associated soil bacteria to identify genetic determinants of phenazine resistance.</title>
        <authorList>
            <person name="Mouncey N."/>
        </authorList>
    </citation>
    <scope>NUCLEOTIDE SEQUENCE [LARGE SCALE GENOMIC DNA]</scope>
    <source>
        <strain evidence="4 5">W4I19-2</strain>
    </source>
</reference>
<organism evidence="4 5">
    <name type="scientific">Streptomyces achromogenes</name>
    <dbReference type="NCBI Taxonomy" id="67255"/>
    <lineage>
        <taxon>Bacteria</taxon>
        <taxon>Bacillati</taxon>
        <taxon>Actinomycetota</taxon>
        <taxon>Actinomycetes</taxon>
        <taxon>Kitasatosporales</taxon>
        <taxon>Streptomycetaceae</taxon>
        <taxon>Streptomyces</taxon>
    </lineage>
</organism>
<feature type="domain" description="HTH cro/C1-type" evidence="3">
    <location>
        <begin position="27"/>
        <end position="81"/>
    </location>
</feature>
<protein>
    <recommendedName>
        <fullName evidence="3">HTH cro/C1-type domain-containing protein</fullName>
    </recommendedName>
</protein>
<keyword evidence="2" id="KW-0472">Membrane</keyword>
<evidence type="ECO:0000313" key="4">
    <source>
        <dbReference type="EMBL" id="MDQ0681559.1"/>
    </source>
</evidence>
<dbReference type="InterPro" id="IPR010982">
    <property type="entry name" value="Lambda_DNA-bd_dom_sf"/>
</dbReference>
<dbReference type="CDD" id="cd00093">
    <property type="entry name" value="HTH_XRE"/>
    <property type="match status" value="1"/>
</dbReference>
<dbReference type="InterPro" id="IPR021224">
    <property type="entry name" value="DUF2690"/>
</dbReference>
<dbReference type="Gene3D" id="1.10.260.40">
    <property type="entry name" value="lambda repressor-like DNA-binding domains"/>
    <property type="match status" value="1"/>
</dbReference>
<dbReference type="Pfam" id="PF10901">
    <property type="entry name" value="DUF2690"/>
    <property type="match status" value="1"/>
</dbReference>
<dbReference type="PROSITE" id="PS50943">
    <property type="entry name" value="HTH_CROC1"/>
    <property type="match status" value="1"/>
</dbReference>
<dbReference type="RefSeq" id="WP_307039639.1">
    <property type="nucleotide sequence ID" value="NZ_JAUSYA010000001.1"/>
</dbReference>
<evidence type="ECO:0000256" key="2">
    <source>
        <dbReference type="SAM" id="Phobius"/>
    </source>
</evidence>
<gene>
    <name evidence="4" type="ORF">QFZ56_000522</name>
</gene>
<evidence type="ECO:0000259" key="3">
    <source>
        <dbReference type="PROSITE" id="PS50943"/>
    </source>
</evidence>
<sequence length="294" mass="30892">MAEGGGPRPDGSSGAAAPEVRHLVERLREARESTGLSFAALAARTAYSKSSWERYLNGRTLPPRDAVEALAKLSGADPARLLALWLLADRAWSGRDARGAGGAPETRGAGTPARGAADTSGTALEEAGPRRPDGLIEPVLRRRAAVLAAAAAALAGALGVGAWAAWTYGVGHRSEATAPRTGPCSGEACTNRDPEQQDTDCWTDAGTRAQREVAGRTVELRVSPACRAAWGRIVRPRDGDRIGVVTADGRRQSRQIAVPGRYQYTLMTGIDRASEARVCFELVDGPSGCSPWGR</sequence>
<accession>A0ABU0PT35</accession>
<feature type="region of interest" description="Disordered" evidence="1">
    <location>
        <begin position="95"/>
        <end position="133"/>
    </location>
</feature>
<dbReference type="Proteomes" id="UP001243364">
    <property type="component" value="Unassembled WGS sequence"/>
</dbReference>
<dbReference type="InterPro" id="IPR001387">
    <property type="entry name" value="Cro/C1-type_HTH"/>
</dbReference>
<dbReference type="SUPFAM" id="SSF47413">
    <property type="entry name" value="lambda repressor-like DNA-binding domains"/>
    <property type="match status" value="1"/>
</dbReference>
<dbReference type="Pfam" id="PF13560">
    <property type="entry name" value="HTH_31"/>
    <property type="match status" value="1"/>
</dbReference>
<evidence type="ECO:0000313" key="5">
    <source>
        <dbReference type="Proteomes" id="UP001243364"/>
    </source>
</evidence>
<dbReference type="SMART" id="SM00530">
    <property type="entry name" value="HTH_XRE"/>
    <property type="match status" value="1"/>
</dbReference>
<proteinExistence type="predicted"/>
<dbReference type="EMBL" id="JAUSYA010000001">
    <property type="protein sequence ID" value="MDQ0681559.1"/>
    <property type="molecule type" value="Genomic_DNA"/>
</dbReference>
<keyword evidence="2" id="KW-1133">Transmembrane helix</keyword>
<evidence type="ECO:0000256" key="1">
    <source>
        <dbReference type="SAM" id="MobiDB-lite"/>
    </source>
</evidence>
<feature type="compositionally biased region" description="Low complexity" evidence="1">
    <location>
        <begin position="106"/>
        <end position="117"/>
    </location>
</feature>
<keyword evidence="5" id="KW-1185">Reference proteome</keyword>
<feature type="region of interest" description="Disordered" evidence="1">
    <location>
        <begin position="175"/>
        <end position="196"/>
    </location>
</feature>
<comment type="caution">
    <text evidence="4">The sequence shown here is derived from an EMBL/GenBank/DDBJ whole genome shotgun (WGS) entry which is preliminary data.</text>
</comment>
<name>A0ABU0PT35_STRAH</name>
<feature type="transmembrane region" description="Helical" evidence="2">
    <location>
        <begin position="144"/>
        <end position="166"/>
    </location>
</feature>